<dbReference type="RefSeq" id="WP_091467219.1">
    <property type="nucleotide sequence ID" value="NZ_FOEI01000003.1"/>
</dbReference>
<evidence type="ECO:0000313" key="3">
    <source>
        <dbReference type="Proteomes" id="UP000198648"/>
    </source>
</evidence>
<evidence type="ECO:0008006" key="4">
    <source>
        <dbReference type="Google" id="ProtNLM"/>
    </source>
</evidence>
<organism evidence="2 3">
    <name type="scientific">Flavobacterium urocaniciphilum</name>
    <dbReference type="NCBI Taxonomy" id="1299341"/>
    <lineage>
        <taxon>Bacteria</taxon>
        <taxon>Pseudomonadati</taxon>
        <taxon>Bacteroidota</taxon>
        <taxon>Flavobacteriia</taxon>
        <taxon>Flavobacteriales</taxon>
        <taxon>Flavobacteriaceae</taxon>
        <taxon>Flavobacterium</taxon>
    </lineage>
</organism>
<sequence length="143" mass="16486">MFLEKAELKTVATDEIINKIINNDDSIVTDIILESIDLMSSYLYQYFDTEAIFNASGDDRNRTVLKHLKGIVIHEIYIRRTKVFNEVAKARYDEAMLWLEKVSEGKIKPPLPIRQNDTDGDGTPDTPATFMKLGSRKNYKNHF</sequence>
<dbReference type="OrthoDB" id="881590at2"/>
<reference evidence="2 3" key="1">
    <citation type="submission" date="2016-10" db="EMBL/GenBank/DDBJ databases">
        <authorList>
            <person name="de Groot N.N."/>
        </authorList>
    </citation>
    <scope>NUCLEOTIDE SEQUENCE [LARGE SCALE GENOMIC DNA]</scope>
    <source>
        <strain evidence="2 3">DSM 27078</strain>
    </source>
</reference>
<name>A0A1H9BQ33_9FLAO</name>
<gene>
    <name evidence="2" type="ORF">SAMN05444005_103141</name>
</gene>
<dbReference type="EMBL" id="FOEI01000003">
    <property type="protein sequence ID" value="SEP90999.1"/>
    <property type="molecule type" value="Genomic_DNA"/>
</dbReference>
<evidence type="ECO:0000313" key="2">
    <source>
        <dbReference type="EMBL" id="SEP90999.1"/>
    </source>
</evidence>
<protein>
    <recommendedName>
        <fullName evidence="4">Mu-like prophage protein gp36</fullName>
    </recommendedName>
</protein>
<accession>A0A1H9BQ33</accession>
<dbReference type="STRING" id="1299341.SAMN05444005_103141"/>
<dbReference type="Pfam" id="PF07030">
    <property type="entry name" value="Phage_Mu_Gp36"/>
    <property type="match status" value="1"/>
</dbReference>
<proteinExistence type="predicted"/>
<evidence type="ECO:0000256" key="1">
    <source>
        <dbReference type="SAM" id="MobiDB-lite"/>
    </source>
</evidence>
<dbReference type="AlphaFoldDB" id="A0A1H9BQ33"/>
<dbReference type="Proteomes" id="UP000198648">
    <property type="component" value="Unassembled WGS sequence"/>
</dbReference>
<dbReference type="InterPro" id="IPR009752">
    <property type="entry name" value="Phage_Mu_GpJ"/>
</dbReference>
<keyword evidence="3" id="KW-1185">Reference proteome</keyword>
<feature type="region of interest" description="Disordered" evidence="1">
    <location>
        <begin position="109"/>
        <end position="129"/>
    </location>
</feature>